<protein>
    <recommendedName>
        <fullName evidence="3">Transposase</fullName>
    </recommendedName>
</protein>
<accession>A0ABR8A4I3</accession>
<dbReference type="EMBL" id="JACJQH010000006">
    <property type="protein sequence ID" value="MBD2194855.1"/>
    <property type="molecule type" value="Genomic_DNA"/>
</dbReference>
<sequence>MRETLKRVDEKPYRVGETRKREDEMAYRVSYNLKRLKLAHRLFRNPAVTL</sequence>
<reference evidence="1 2" key="1">
    <citation type="journal article" date="2020" name="ISME J.">
        <title>Comparative genomics reveals insights into cyanobacterial evolution and habitat adaptation.</title>
        <authorList>
            <person name="Chen M.Y."/>
            <person name="Teng W.K."/>
            <person name="Zhao L."/>
            <person name="Hu C.X."/>
            <person name="Zhou Y.K."/>
            <person name="Han B.P."/>
            <person name="Song L.R."/>
            <person name="Shu W.S."/>
        </authorList>
    </citation>
    <scope>NUCLEOTIDE SEQUENCE [LARGE SCALE GENOMIC DNA]</scope>
    <source>
        <strain evidence="1 2">FACHB-288</strain>
    </source>
</reference>
<keyword evidence="2" id="KW-1185">Reference proteome</keyword>
<evidence type="ECO:0000313" key="1">
    <source>
        <dbReference type="EMBL" id="MBD2194855.1"/>
    </source>
</evidence>
<gene>
    <name evidence="1" type="ORF">H6G24_05010</name>
</gene>
<dbReference type="RefSeq" id="WP_190538796.1">
    <property type="nucleotide sequence ID" value="NZ_CAWPNO010000095.1"/>
</dbReference>
<name>A0ABR8A4I3_9CYAN</name>
<dbReference type="Proteomes" id="UP000658514">
    <property type="component" value="Unassembled WGS sequence"/>
</dbReference>
<organism evidence="1 2">
    <name type="scientific">Calothrix parietina FACHB-288</name>
    <dbReference type="NCBI Taxonomy" id="2692896"/>
    <lineage>
        <taxon>Bacteria</taxon>
        <taxon>Bacillati</taxon>
        <taxon>Cyanobacteriota</taxon>
        <taxon>Cyanophyceae</taxon>
        <taxon>Nostocales</taxon>
        <taxon>Calotrichaceae</taxon>
        <taxon>Calothrix</taxon>
    </lineage>
</organism>
<comment type="caution">
    <text evidence="1">The sequence shown here is derived from an EMBL/GenBank/DDBJ whole genome shotgun (WGS) entry which is preliminary data.</text>
</comment>
<proteinExistence type="predicted"/>
<evidence type="ECO:0008006" key="3">
    <source>
        <dbReference type="Google" id="ProtNLM"/>
    </source>
</evidence>
<evidence type="ECO:0000313" key="2">
    <source>
        <dbReference type="Proteomes" id="UP000658514"/>
    </source>
</evidence>